<name>A0A448WRL7_9PLAT</name>
<dbReference type="Proteomes" id="UP000784294">
    <property type="component" value="Unassembled WGS sequence"/>
</dbReference>
<feature type="chain" id="PRO_5019191254" description="Secreted protein" evidence="1">
    <location>
        <begin position="20"/>
        <end position="124"/>
    </location>
</feature>
<keyword evidence="1" id="KW-0732">Signal</keyword>
<protein>
    <recommendedName>
        <fullName evidence="4">Secreted protein</fullName>
    </recommendedName>
</protein>
<sequence length="124" mass="13979">MTFAGPIICPLLCLAHVVALRRQESGHWQEYSTVRECLSHPPVLDESFHHLPGSVFIKSAELVVTNRILIRPRWPSLQRPEQTAEAREHVKHNHSRLPHTFNSLHVCLGMGSSTLGSYQALLLS</sequence>
<evidence type="ECO:0000313" key="2">
    <source>
        <dbReference type="EMBL" id="VEL18483.1"/>
    </source>
</evidence>
<feature type="signal peptide" evidence="1">
    <location>
        <begin position="1"/>
        <end position="19"/>
    </location>
</feature>
<accession>A0A448WRL7</accession>
<keyword evidence="3" id="KW-1185">Reference proteome</keyword>
<dbReference type="EMBL" id="CAAALY010037244">
    <property type="protein sequence ID" value="VEL18483.1"/>
    <property type="molecule type" value="Genomic_DNA"/>
</dbReference>
<evidence type="ECO:0000313" key="3">
    <source>
        <dbReference type="Proteomes" id="UP000784294"/>
    </source>
</evidence>
<comment type="caution">
    <text evidence="2">The sequence shown here is derived from an EMBL/GenBank/DDBJ whole genome shotgun (WGS) entry which is preliminary data.</text>
</comment>
<gene>
    <name evidence="2" type="ORF">PXEA_LOCUS11923</name>
</gene>
<dbReference type="AlphaFoldDB" id="A0A448WRL7"/>
<reference evidence="2" key="1">
    <citation type="submission" date="2018-11" db="EMBL/GenBank/DDBJ databases">
        <authorList>
            <consortium name="Pathogen Informatics"/>
        </authorList>
    </citation>
    <scope>NUCLEOTIDE SEQUENCE</scope>
</reference>
<evidence type="ECO:0000256" key="1">
    <source>
        <dbReference type="SAM" id="SignalP"/>
    </source>
</evidence>
<proteinExistence type="predicted"/>
<organism evidence="2 3">
    <name type="scientific">Protopolystoma xenopodis</name>
    <dbReference type="NCBI Taxonomy" id="117903"/>
    <lineage>
        <taxon>Eukaryota</taxon>
        <taxon>Metazoa</taxon>
        <taxon>Spiralia</taxon>
        <taxon>Lophotrochozoa</taxon>
        <taxon>Platyhelminthes</taxon>
        <taxon>Monogenea</taxon>
        <taxon>Polyopisthocotylea</taxon>
        <taxon>Polystomatidea</taxon>
        <taxon>Polystomatidae</taxon>
        <taxon>Protopolystoma</taxon>
    </lineage>
</organism>
<evidence type="ECO:0008006" key="4">
    <source>
        <dbReference type="Google" id="ProtNLM"/>
    </source>
</evidence>